<evidence type="ECO:0000256" key="1">
    <source>
        <dbReference type="SAM" id="MobiDB-lite"/>
    </source>
</evidence>
<feature type="region of interest" description="Disordered" evidence="1">
    <location>
        <begin position="1"/>
        <end position="37"/>
    </location>
</feature>
<dbReference type="EMBL" id="CAUYUJ010008907">
    <property type="protein sequence ID" value="CAK0825365.1"/>
    <property type="molecule type" value="Genomic_DNA"/>
</dbReference>
<keyword evidence="3" id="KW-1185">Reference proteome</keyword>
<reference evidence="2" key="1">
    <citation type="submission" date="2023-10" db="EMBL/GenBank/DDBJ databases">
        <authorList>
            <person name="Chen Y."/>
            <person name="Shah S."/>
            <person name="Dougan E. K."/>
            <person name="Thang M."/>
            <person name="Chan C."/>
        </authorList>
    </citation>
    <scope>NUCLEOTIDE SEQUENCE [LARGE SCALE GENOMIC DNA]</scope>
</reference>
<gene>
    <name evidence="2" type="ORF">PCOR1329_LOCUS25506</name>
</gene>
<evidence type="ECO:0000313" key="2">
    <source>
        <dbReference type="EMBL" id="CAK0825365.1"/>
    </source>
</evidence>
<comment type="caution">
    <text evidence="2">The sequence shown here is derived from an EMBL/GenBank/DDBJ whole genome shotgun (WGS) entry which is preliminary data.</text>
</comment>
<feature type="compositionally biased region" description="Acidic residues" evidence="1">
    <location>
        <begin position="20"/>
        <end position="30"/>
    </location>
</feature>
<sequence>VLSRRGPPGVRTRCGGEGRAEEEEEEEEEKEKEKQAVATPRLVTHCGRQLRQADGPALGGRRQRAHPARSDRLRLRAGPREGSLSYVMVWAAPKIFCG</sequence>
<dbReference type="Proteomes" id="UP001189429">
    <property type="component" value="Unassembled WGS sequence"/>
</dbReference>
<organism evidence="2 3">
    <name type="scientific">Prorocentrum cordatum</name>
    <dbReference type="NCBI Taxonomy" id="2364126"/>
    <lineage>
        <taxon>Eukaryota</taxon>
        <taxon>Sar</taxon>
        <taxon>Alveolata</taxon>
        <taxon>Dinophyceae</taxon>
        <taxon>Prorocentrales</taxon>
        <taxon>Prorocentraceae</taxon>
        <taxon>Prorocentrum</taxon>
    </lineage>
</organism>
<evidence type="ECO:0000313" key="3">
    <source>
        <dbReference type="Proteomes" id="UP001189429"/>
    </source>
</evidence>
<protein>
    <submittedName>
        <fullName evidence="2">Uncharacterized protein</fullName>
    </submittedName>
</protein>
<proteinExistence type="predicted"/>
<name>A0ABN9S2R4_9DINO</name>
<accession>A0ABN9S2R4</accession>
<feature type="non-terminal residue" evidence="2">
    <location>
        <position position="1"/>
    </location>
</feature>